<dbReference type="AlphaFoldDB" id="A0A7W7WWK5"/>
<evidence type="ECO:0000256" key="3">
    <source>
        <dbReference type="ARBA" id="ARBA00022475"/>
    </source>
</evidence>
<gene>
    <name evidence="9" type="ORF">F4559_003799</name>
</gene>
<keyword evidence="5 7" id="KW-1133">Transmembrane helix</keyword>
<feature type="transmembrane region" description="Helical" evidence="7">
    <location>
        <begin position="300"/>
        <end position="322"/>
    </location>
</feature>
<comment type="caution">
    <text evidence="9">The sequence shown here is derived from an EMBL/GenBank/DDBJ whole genome shotgun (WGS) entry which is preliminary data.</text>
</comment>
<evidence type="ECO:0000256" key="7">
    <source>
        <dbReference type="SAM" id="Phobius"/>
    </source>
</evidence>
<dbReference type="GO" id="GO:0005886">
    <property type="term" value="C:plasma membrane"/>
    <property type="evidence" value="ECO:0007669"/>
    <property type="project" value="UniProtKB-SubCell"/>
</dbReference>
<comment type="subcellular location">
    <subcellularLocation>
        <location evidence="1">Cell membrane</location>
        <topology evidence="1">Multi-pass membrane protein</topology>
    </subcellularLocation>
</comment>
<keyword evidence="3" id="KW-1003">Cell membrane</keyword>
<keyword evidence="10" id="KW-1185">Reference proteome</keyword>
<feature type="transmembrane region" description="Helical" evidence="7">
    <location>
        <begin position="188"/>
        <end position="212"/>
    </location>
</feature>
<evidence type="ECO:0000259" key="8">
    <source>
        <dbReference type="PROSITE" id="PS50156"/>
    </source>
</evidence>
<feature type="transmembrane region" description="Helical" evidence="7">
    <location>
        <begin position="267"/>
        <end position="288"/>
    </location>
</feature>
<accession>A0A7W7WWK5</accession>
<dbReference type="EMBL" id="JACHJS010000001">
    <property type="protein sequence ID" value="MBB4966440.1"/>
    <property type="molecule type" value="Genomic_DNA"/>
</dbReference>
<feature type="transmembrane region" description="Helical" evidence="7">
    <location>
        <begin position="588"/>
        <end position="616"/>
    </location>
</feature>
<reference evidence="9 10" key="1">
    <citation type="submission" date="2020-08" db="EMBL/GenBank/DDBJ databases">
        <title>Sequencing the genomes of 1000 actinobacteria strains.</title>
        <authorList>
            <person name="Klenk H.-P."/>
        </authorList>
    </citation>
    <scope>NUCLEOTIDE SEQUENCE [LARGE SCALE GENOMIC DNA]</scope>
    <source>
        <strain evidence="9 10">DSM 45084</strain>
    </source>
</reference>
<evidence type="ECO:0000313" key="10">
    <source>
        <dbReference type="Proteomes" id="UP000542674"/>
    </source>
</evidence>
<dbReference type="Pfam" id="PF03176">
    <property type="entry name" value="MMPL"/>
    <property type="match status" value="2"/>
</dbReference>
<keyword evidence="6 7" id="KW-0472">Membrane</keyword>
<dbReference type="Proteomes" id="UP000542674">
    <property type="component" value="Unassembled WGS sequence"/>
</dbReference>
<feature type="domain" description="SSD" evidence="8">
    <location>
        <begin position="528"/>
        <end position="645"/>
    </location>
</feature>
<protein>
    <submittedName>
        <fullName evidence="9">RND superfamily putative drug exporter</fullName>
    </submittedName>
</protein>
<evidence type="ECO:0000256" key="4">
    <source>
        <dbReference type="ARBA" id="ARBA00022692"/>
    </source>
</evidence>
<name>A0A7W7WWK5_9PSEU</name>
<feature type="transmembrane region" description="Helical" evidence="7">
    <location>
        <begin position="354"/>
        <end position="376"/>
    </location>
</feature>
<dbReference type="RefSeq" id="WP_184670417.1">
    <property type="nucleotide sequence ID" value="NZ_BAABAI010000024.1"/>
</dbReference>
<organism evidence="9 10">
    <name type="scientific">Saccharothrix violaceirubra</name>
    <dbReference type="NCBI Taxonomy" id="413306"/>
    <lineage>
        <taxon>Bacteria</taxon>
        <taxon>Bacillati</taxon>
        <taxon>Actinomycetota</taxon>
        <taxon>Actinomycetes</taxon>
        <taxon>Pseudonocardiales</taxon>
        <taxon>Pseudonocardiaceae</taxon>
        <taxon>Saccharothrix</taxon>
    </lineage>
</organism>
<proteinExistence type="inferred from homology"/>
<feature type="domain" description="SSD" evidence="8">
    <location>
        <begin position="189"/>
        <end position="321"/>
    </location>
</feature>
<feature type="transmembrane region" description="Helical" evidence="7">
    <location>
        <begin position="520"/>
        <end position="541"/>
    </location>
</feature>
<dbReference type="InterPro" id="IPR000731">
    <property type="entry name" value="SSD"/>
</dbReference>
<evidence type="ECO:0000256" key="2">
    <source>
        <dbReference type="ARBA" id="ARBA00010157"/>
    </source>
</evidence>
<dbReference type="PANTHER" id="PTHR33406">
    <property type="entry name" value="MEMBRANE PROTEIN MJ1562-RELATED"/>
    <property type="match status" value="1"/>
</dbReference>
<sequence length="669" mass="70339">MPAPRLGSWLALLCWLALLAPLWSLAGRIDEVERNDRTAWLPADAESTAVIRLVEEFRSGADLAVAVVYHRDGGLTDVDLAAIGRHAAGFRALADAEARPVPDRETRPEAVHVVVPAGGDDVAGLPAEVRAIRDIAADRPDGLAVHVTGPGAVLAAQTDAFAGIDTTLLVAALVVVIAVLLGTYRSPVLWVLPVVAAGVALVVSRGLVHVIASSTDLIVTAQGVAILMVLVFGAGTDYALLLVARYREECRGHPERRTAMVHAVRRTAPAVAASAATVVASMLCLSFADTTSTAGLGPIAAIGISVALLSMLTLLPALLLLAGDRVFWPHRPEQREPGWWDRVGTRVARHPRRVWLVAVLGLVAMAAGVTSLRTAVPPDADLFTGRPDFVVGQEVLDRHFPASAASPLLIVVPAGHADEVRARLSGVPGIESTSDSEVRGNLAYVEAFLRAAPDSAEAQTVVRAAREALRGTDAKVGGETATRVDTRDRDVRDRDVVIPLVTLVVFLILVLLLRALVAATLLVASVVLSFLAALGLAATVFEATVVPYPLYVFVFLVALGIDYNIFLMTRVHEEACRSGTRAGVLTGLAATGGVISSAGLVLAGTFAVLVTLPLVFMVHLGLTVAVGVLIDTFVVRTVLVTALALDLDRWFWWPARVGPSTPARATVGG</sequence>
<keyword evidence="4 7" id="KW-0812">Transmembrane</keyword>
<evidence type="ECO:0000256" key="1">
    <source>
        <dbReference type="ARBA" id="ARBA00004651"/>
    </source>
</evidence>
<dbReference type="InterPro" id="IPR050545">
    <property type="entry name" value="Mycobact_MmpL"/>
</dbReference>
<dbReference type="InterPro" id="IPR004869">
    <property type="entry name" value="MMPL_dom"/>
</dbReference>
<feature type="transmembrane region" description="Helical" evidence="7">
    <location>
        <begin position="224"/>
        <end position="246"/>
    </location>
</feature>
<comment type="similarity">
    <text evidence="2">Belongs to the resistance-nodulation-cell division (RND) (TC 2.A.6) family. MmpL subfamily.</text>
</comment>
<evidence type="ECO:0000313" key="9">
    <source>
        <dbReference type="EMBL" id="MBB4966440.1"/>
    </source>
</evidence>
<feature type="transmembrane region" description="Helical" evidence="7">
    <location>
        <begin position="547"/>
        <end position="567"/>
    </location>
</feature>
<dbReference type="SUPFAM" id="SSF82866">
    <property type="entry name" value="Multidrug efflux transporter AcrB transmembrane domain"/>
    <property type="match status" value="2"/>
</dbReference>
<evidence type="ECO:0000256" key="6">
    <source>
        <dbReference type="ARBA" id="ARBA00023136"/>
    </source>
</evidence>
<evidence type="ECO:0000256" key="5">
    <source>
        <dbReference type="ARBA" id="ARBA00022989"/>
    </source>
</evidence>
<dbReference type="PANTHER" id="PTHR33406:SF6">
    <property type="entry name" value="MEMBRANE PROTEIN YDGH-RELATED"/>
    <property type="match status" value="1"/>
</dbReference>
<feature type="transmembrane region" description="Helical" evidence="7">
    <location>
        <begin position="496"/>
        <end position="513"/>
    </location>
</feature>
<dbReference type="Gene3D" id="1.20.1640.10">
    <property type="entry name" value="Multidrug efflux transporter AcrB transmembrane domain"/>
    <property type="match status" value="2"/>
</dbReference>
<feature type="transmembrane region" description="Helical" evidence="7">
    <location>
        <begin position="160"/>
        <end position="181"/>
    </location>
</feature>
<dbReference type="PROSITE" id="PS50156">
    <property type="entry name" value="SSD"/>
    <property type="match status" value="2"/>
</dbReference>